<dbReference type="AlphaFoldDB" id="A0A7S0W7X6"/>
<gene>
    <name evidence="1" type="ORF">HTEP1355_LOCUS18864</name>
</gene>
<name>A0A7S0W7X6_9CRYP</name>
<dbReference type="EMBL" id="HBFN01032579">
    <property type="protein sequence ID" value="CAD8805185.1"/>
    <property type="molecule type" value="Transcribed_RNA"/>
</dbReference>
<reference evidence="1" key="1">
    <citation type="submission" date="2021-01" db="EMBL/GenBank/DDBJ databases">
        <authorList>
            <person name="Corre E."/>
            <person name="Pelletier E."/>
            <person name="Niang G."/>
            <person name="Scheremetjew M."/>
            <person name="Finn R."/>
            <person name="Kale V."/>
            <person name="Holt S."/>
            <person name="Cochrane G."/>
            <person name="Meng A."/>
            <person name="Brown T."/>
            <person name="Cohen L."/>
        </authorList>
    </citation>
    <scope>NUCLEOTIDE SEQUENCE</scope>
    <source>
        <strain evidence="1">CCMP443</strain>
    </source>
</reference>
<proteinExistence type="predicted"/>
<organism evidence="1">
    <name type="scientific">Hemiselmis tepida</name>
    <dbReference type="NCBI Taxonomy" id="464990"/>
    <lineage>
        <taxon>Eukaryota</taxon>
        <taxon>Cryptophyceae</taxon>
        <taxon>Cryptomonadales</taxon>
        <taxon>Hemiselmidaceae</taxon>
        <taxon>Hemiselmis</taxon>
    </lineage>
</organism>
<evidence type="ECO:0000313" key="1">
    <source>
        <dbReference type="EMBL" id="CAD8805185.1"/>
    </source>
</evidence>
<sequence>MGRILYLVAGGCAGVALSENKELVGQSLFSAATIAKSAAAAALSLEIQGTKLAEVPILGSVLSYVSAMEVDAALLQKGVDQASAMSKEAVRSVGSGSGQAAISAPLSVATAPSSSSSGYAVTVVALGIVGGGIYVAYDPAARRKAAEASRLIQAYLARSLEESRVLCQRASRDAPIYYERASKEVVVITAYAKENAPRIAASVVGEVQRRLSSTEIIVRTHAPRIYRQVRQRCGVCYAEAKTAVEKLLAGSARPAA</sequence>
<accession>A0A7S0W7X6</accession>
<protein>
    <submittedName>
        <fullName evidence="1">Uncharacterized protein</fullName>
    </submittedName>
</protein>